<comment type="caution">
    <text evidence="1">The sequence shown here is derived from an EMBL/GenBank/DDBJ whole genome shotgun (WGS) entry which is preliminary data.</text>
</comment>
<dbReference type="EMBL" id="LSNE01000020">
    <property type="protein sequence ID" value="KXI26820.1"/>
    <property type="molecule type" value="Genomic_DNA"/>
</dbReference>
<name>A0A148KKL3_9ALTE</name>
<keyword evidence="2" id="KW-1185">Reference proteome</keyword>
<evidence type="ECO:0000313" key="2">
    <source>
        <dbReference type="Proteomes" id="UP000070299"/>
    </source>
</evidence>
<protein>
    <submittedName>
        <fullName evidence="1">Uncharacterized protein</fullName>
    </submittedName>
</protein>
<reference evidence="2" key="1">
    <citation type="submission" date="2016-02" db="EMBL/GenBank/DDBJ databases">
        <authorList>
            <person name="Schultz-Johansen M."/>
            <person name="Glaring M.A."/>
            <person name="Bech P.K."/>
            <person name="Stougaard P."/>
        </authorList>
    </citation>
    <scope>NUCLEOTIDE SEQUENCE [LARGE SCALE GENOMIC DNA]</scope>
    <source>
        <strain evidence="2">S66</strain>
    </source>
</reference>
<proteinExistence type="predicted"/>
<accession>A0A148KKL3</accession>
<organism evidence="1 2">
    <name type="scientific">Paraglaciecola hydrolytica</name>
    <dbReference type="NCBI Taxonomy" id="1799789"/>
    <lineage>
        <taxon>Bacteria</taxon>
        <taxon>Pseudomonadati</taxon>
        <taxon>Pseudomonadota</taxon>
        <taxon>Gammaproteobacteria</taxon>
        <taxon>Alteromonadales</taxon>
        <taxon>Alteromonadaceae</taxon>
        <taxon>Paraglaciecola</taxon>
    </lineage>
</organism>
<dbReference type="STRING" id="1799789.AX660_03370"/>
<sequence length="95" mass="10482">MLSKAIMLLGVLNLTGCVVMPAVDHTEKYQCALSTDKKTLKVVNLLEGDTSFYEWNDEFLSLITIPTSAIVSTVYVAVNNVYHIGEKQIKCGNKT</sequence>
<dbReference type="Proteomes" id="UP000070299">
    <property type="component" value="Unassembled WGS sequence"/>
</dbReference>
<gene>
    <name evidence="1" type="ORF">AX660_03370</name>
</gene>
<dbReference type="AlphaFoldDB" id="A0A148KKL3"/>
<evidence type="ECO:0000313" key="1">
    <source>
        <dbReference type="EMBL" id="KXI26820.1"/>
    </source>
</evidence>